<keyword evidence="1" id="KW-1133">Transmembrane helix</keyword>
<name>A0A1I5Q9N3_9BACI</name>
<dbReference type="Gene3D" id="3.10.450.40">
    <property type="match status" value="2"/>
</dbReference>
<reference evidence="4" key="1">
    <citation type="submission" date="2016-10" db="EMBL/GenBank/DDBJ databases">
        <authorList>
            <person name="Varghese N."/>
            <person name="Submissions S."/>
        </authorList>
    </citation>
    <scope>NUCLEOTIDE SEQUENCE [LARGE SCALE GENOMIC DNA]</scope>
    <source>
        <strain evidence="4">S7</strain>
    </source>
</reference>
<gene>
    <name evidence="3" type="ORF">SAMN05518683_10571</name>
</gene>
<proteinExistence type="predicted"/>
<evidence type="ECO:0000256" key="1">
    <source>
        <dbReference type="SAM" id="Phobius"/>
    </source>
</evidence>
<feature type="transmembrane region" description="Helical" evidence="1">
    <location>
        <begin position="28"/>
        <end position="47"/>
    </location>
</feature>
<evidence type="ECO:0000259" key="2">
    <source>
        <dbReference type="Pfam" id="PF03413"/>
    </source>
</evidence>
<dbReference type="EMBL" id="FOXD01000005">
    <property type="protein sequence ID" value="SFP42731.1"/>
    <property type="molecule type" value="Genomic_DNA"/>
</dbReference>
<dbReference type="InterPro" id="IPR025711">
    <property type="entry name" value="PepSY"/>
</dbReference>
<dbReference type="InterPro" id="IPR046350">
    <property type="entry name" value="Cystatin_sf"/>
</dbReference>
<accession>A0A1I5Q9N3</accession>
<keyword evidence="4" id="KW-1185">Reference proteome</keyword>
<protein>
    <submittedName>
        <fullName evidence="3">Uncharacterized protein YpmB</fullName>
    </submittedName>
</protein>
<dbReference type="STRING" id="1884432.SAMN05518683_10571"/>
<evidence type="ECO:0000313" key="3">
    <source>
        <dbReference type="EMBL" id="SFP42731.1"/>
    </source>
</evidence>
<feature type="domain" description="PepSY" evidence="2">
    <location>
        <begin position="118"/>
        <end position="174"/>
    </location>
</feature>
<organism evidence="3 4">
    <name type="scientific">Salibacterium halotolerans</name>
    <dbReference type="NCBI Taxonomy" id="1884432"/>
    <lineage>
        <taxon>Bacteria</taxon>
        <taxon>Bacillati</taxon>
        <taxon>Bacillota</taxon>
        <taxon>Bacilli</taxon>
        <taxon>Bacillales</taxon>
        <taxon>Bacillaceae</taxon>
    </lineage>
</organism>
<dbReference type="SUPFAM" id="SSF54403">
    <property type="entry name" value="Cystatin/monellin"/>
    <property type="match status" value="1"/>
</dbReference>
<keyword evidence="1" id="KW-0812">Transmembrane</keyword>
<evidence type="ECO:0000313" key="4">
    <source>
        <dbReference type="Proteomes" id="UP000198892"/>
    </source>
</evidence>
<dbReference type="Proteomes" id="UP000198892">
    <property type="component" value="Unassembled WGS sequence"/>
</dbReference>
<keyword evidence="1" id="KW-0472">Membrane</keyword>
<dbReference type="AlphaFoldDB" id="A0A1I5Q9N3"/>
<sequence>MPVTSTKNWNKDGDVMDTTERKCNMKRWFLLTGIAVILAAGLSYLGYTMVRSSLAQTLDEAENIVLAKENVTSVQESYYFHGQETVYSVYAVLSDGSEEWFFVKGGSAAARLPAQQSISSAEAKEMVRSRFNRQSIRSIKPGFENGTPLYEVTFENDNSLHYYYLSMKNGDYIKRYSIQKSG</sequence>
<dbReference type="Pfam" id="PF03413">
    <property type="entry name" value="PepSY"/>
    <property type="match status" value="1"/>
</dbReference>